<evidence type="ECO:0000313" key="1">
    <source>
        <dbReference type="Proteomes" id="UP000095282"/>
    </source>
</evidence>
<protein>
    <submittedName>
        <fullName evidence="2">RNA_ligase domain-containing protein</fullName>
    </submittedName>
</protein>
<dbReference type="SUPFAM" id="SSF55120">
    <property type="entry name" value="Pseudouridine synthase"/>
    <property type="match status" value="1"/>
</dbReference>
<reference evidence="2" key="1">
    <citation type="submission" date="2016-11" db="UniProtKB">
        <authorList>
            <consortium name="WormBaseParasite"/>
        </authorList>
    </citation>
    <scope>IDENTIFICATION</scope>
</reference>
<organism evidence="1 2">
    <name type="scientific">Caenorhabditis tropicalis</name>
    <dbReference type="NCBI Taxonomy" id="1561998"/>
    <lineage>
        <taxon>Eukaryota</taxon>
        <taxon>Metazoa</taxon>
        <taxon>Ecdysozoa</taxon>
        <taxon>Nematoda</taxon>
        <taxon>Chromadorea</taxon>
        <taxon>Rhabditida</taxon>
        <taxon>Rhabditina</taxon>
        <taxon>Rhabditomorpha</taxon>
        <taxon>Rhabditoidea</taxon>
        <taxon>Rhabditidae</taxon>
        <taxon>Peloderinae</taxon>
        <taxon>Caenorhabditis</taxon>
    </lineage>
</organism>
<name>A0A1I7UN40_9PELO</name>
<dbReference type="GO" id="GO:0009982">
    <property type="term" value="F:pseudouridine synthase activity"/>
    <property type="evidence" value="ECO:0007669"/>
    <property type="project" value="InterPro"/>
</dbReference>
<dbReference type="GO" id="GO:0003723">
    <property type="term" value="F:RNA binding"/>
    <property type="evidence" value="ECO:0007669"/>
    <property type="project" value="InterPro"/>
</dbReference>
<evidence type="ECO:0000313" key="2">
    <source>
        <dbReference type="WBParaSite" id="Csp11.Scaffold630.g17633.t1"/>
    </source>
</evidence>
<dbReference type="Proteomes" id="UP000095282">
    <property type="component" value="Unplaced"/>
</dbReference>
<dbReference type="STRING" id="1561998.A0A1I7UN40"/>
<dbReference type="eggNOG" id="ENOG502SDM2">
    <property type="taxonomic scope" value="Eukaryota"/>
</dbReference>
<dbReference type="Gene3D" id="3.30.2350.10">
    <property type="entry name" value="Pseudouridine synthase"/>
    <property type="match status" value="1"/>
</dbReference>
<keyword evidence="1" id="KW-1185">Reference proteome</keyword>
<dbReference type="InterPro" id="IPR020103">
    <property type="entry name" value="PsdUridine_synth_cat_dom_sf"/>
</dbReference>
<sequence>MNVLKRIQLRRFSNEKLQSVQPQLDESFLPMNFSDPNQLARYLKKKVLAHAPGRFVVIEKPYGISCVGQLQENGGVFGNSVRDERKTEKWAGTIKARTEEQIGVTISDSLKFLRKLLREPQLSFCTGLKRYLSGAIVMPCNEKDANILKDCIRRMSADVEPPFMYNALAITVGRPEKTSGTITGFSTFRNVGKHKEYIFEERKVTKRAKSGKYAVEGHMSYRVLDTKNNISLIDLSINKFARHLPRLMLSHMSAPILGDTIYWRRLANVDGVPELISAGNKGHQIYIPPILSKKIGVPSRALLTSLPMYFHVYNTVFEDVGGYEAHGLVAAAKPPRHFIKMLDTLDLLLAYQKFKNQSEKPVEDPSMPVAKTSGDVIF</sequence>
<accession>A0A1I7UN40</accession>
<dbReference type="WBParaSite" id="Csp11.Scaffold630.g17633.t1">
    <property type="protein sequence ID" value="Csp11.Scaffold630.g17633.t1"/>
    <property type="gene ID" value="Csp11.Scaffold630.g17633"/>
</dbReference>
<dbReference type="AlphaFoldDB" id="A0A1I7UN40"/>
<proteinExistence type="predicted"/>
<dbReference type="GO" id="GO:0001522">
    <property type="term" value="P:pseudouridine synthesis"/>
    <property type="evidence" value="ECO:0007669"/>
    <property type="project" value="InterPro"/>
</dbReference>